<evidence type="ECO:0000259" key="2">
    <source>
        <dbReference type="Pfam" id="PF16020"/>
    </source>
</evidence>
<organism evidence="3 4">
    <name type="scientific">Lymnaea stagnalis</name>
    <name type="common">Great pond snail</name>
    <name type="synonym">Helix stagnalis</name>
    <dbReference type="NCBI Taxonomy" id="6523"/>
    <lineage>
        <taxon>Eukaryota</taxon>
        <taxon>Metazoa</taxon>
        <taxon>Spiralia</taxon>
        <taxon>Lophotrochozoa</taxon>
        <taxon>Mollusca</taxon>
        <taxon>Gastropoda</taxon>
        <taxon>Heterobranchia</taxon>
        <taxon>Euthyneura</taxon>
        <taxon>Panpulmonata</taxon>
        <taxon>Hygrophila</taxon>
        <taxon>Lymnaeoidea</taxon>
        <taxon>Lymnaeidae</taxon>
        <taxon>Lymnaea</taxon>
    </lineage>
</organism>
<comment type="caution">
    <text evidence="3">The sequence shown here is derived from an EMBL/GenBank/DDBJ whole genome shotgun (WGS) entry which is preliminary data.</text>
</comment>
<gene>
    <name evidence="3" type="ORF">GSLYS_00013879001</name>
</gene>
<dbReference type="EMBL" id="CAXITT010000373">
    <property type="protein sequence ID" value="CAL1540146.1"/>
    <property type="molecule type" value="Genomic_DNA"/>
</dbReference>
<feature type="transmembrane region" description="Helical" evidence="1">
    <location>
        <begin position="65"/>
        <end position="89"/>
    </location>
</feature>
<dbReference type="Proteomes" id="UP001497497">
    <property type="component" value="Unassembled WGS sequence"/>
</dbReference>
<keyword evidence="1" id="KW-0472">Membrane</keyword>
<keyword evidence="4" id="KW-1185">Reference proteome</keyword>
<proteinExistence type="predicted"/>
<sequence length="101" mass="11277">MLNKVTPLLRAAPRLQQVRFGHGVPAHWKTLRQISEETKSHMNFMPVPQGSWQEAYKAKSAKANILLAASVAAFISTYALLWKSGVIYLHSAPPMYNSKKA</sequence>
<dbReference type="PANTHER" id="PTHR22133">
    <property type="entry name" value="AT01821P-RELATED"/>
    <property type="match status" value="1"/>
</dbReference>
<reference evidence="3 4" key="1">
    <citation type="submission" date="2024-04" db="EMBL/GenBank/DDBJ databases">
        <authorList>
            <consortium name="Genoscope - CEA"/>
            <person name="William W."/>
        </authorList>
    </citation>
    <scope>NUCLEOTIDE SEQUENCE [LARGE SCALE GENOMIC DNA]</scope>
</reference>
<dbReference type="InterPro" id="IPR031973">
    <property type="entry name" value="Deltameth_res_prag01"/>
</dbReference>
<keyword evidence="1" id="KW-1133">Transmembrane helix</keyword>
<evidence type="ECO:0000256" key="1">
    <source>
        <dbReference type="SAM" id="Phobius"/>
    </source>
</evidence>
<keyword evidence="1" id="KW-0812">Transmembrane</keyword>
<feature type="domain" description="Deltamethrin resistance protein prag01" evidence="2">
    <location>
        <begin position="45"/>
        <end position="94"/>
    </location>
</feature>
<accession>A0AAV2I4Q2</accession>
<protein>
    <recommendedName>
        <fullName evidence="2">Deltamethrin resistance protein prag01 domain-containing protein</fullName>
    </recommendedName>
</protein>
<name>A0AAV2I4Q2_LYMST</name>
<dbReference type="AlphaFoldDB" id="A0AAV2I4Q2"/>
<evidence type="ECO:0000313" key="4">
    <source>
        <dbReference type="Proteomes" id="UP001497497"/>
    </source>
</evidence>
<evidence type="ECO:0000313" key="3">
    <source>
        <dbReference type="EMBL" id="CAL1540146.1"/>
    </source>
</evidence>
<dbReference type="PANTHER" id="PTHR22133:SF2">
    <property type="entry name" value="AT01821P-RELATED"/>
    <property type="match status" value="1"/>
</dbReference>
<dbReference type="Pfam" id="PF16020">
    <property type="entry name" value="Deltameth_res"/>
    <property type="match status" value="1"/>
</dbReference>